<name>A0A2N9HTJ6_FAGSY</name>
<sequence>MPSFSFARIGPRPPQQRSSTPLSLSLSLRSDGGGLVVHGFAEGWVCTGSWRSNAGIWVKSFCVDGEDKSSNWVRVDLTSDKLGKNPLGLDFGECWILGNFEQSTVCVMLWVLSIYPNVFSYSPLIQGKVEQWWPCVVVFWVLDFVEYCCVGFWVRLNNGGRVW</sequence>
<dbReference type="EMBL" id="OIVN01004024">
    <property type="protein sequence ID" value="SPD15033.1"/>
    <property type="molecule type" value="Genomic_DNA"/>
</dbReference>
<evidence type="ECO:0000256" key="1">
    <source>
        <dbReference type="SAM" id="MobiDB-lite"/>
    </source>
</evidence>
<organism evidence="2">
    <name type="scientific">Fagus sylvatica</name>
    <name type="common">Beechnut</name>
    <dbReference type="NCBI Taxonomy" id="28930"/>
    <lineage>
        <taxon>Eukaryota</taxon>
        <taxon>Viridiplantae</taxon>
        <taxon>Streptophyta</taxon>
        <taxon>Embryophyta</taxon>
        <taxon>Tracheophyta</taxon>
        <taxon>Spermatophyta</taxon>
        <taxon>Magnoliopsida</taxon>
        <taxon>eudicotyledons</taxon>
        <taxon>Gunneridae</taxon>
        <taxon>Pentapetalae</taxon>
        <taxon>rosids</taxon>
        <taxon>fabids</taxon>
        <taxon>Fagales</taxon>
        <taxon>Fagaceae</taxon>
        <taxon>Fagus</taxon>
    </lineage>
</organism>
<dbReference type="AlphaFoldDB" id="A0A2N9HTJ6"/>
<protein>
    <submittedName>
        <fullName evidence="2">Uncharacterized protein</fullName>
    </submittedName>
</protein>
<proteinExistence type="predicted"/>
<gene>
    <name evidence="2" type="ORF">FSB_LOCUS42915</name>
</gene>
<evidence type="ECO:0000313" key="2">
    <source>
        <dbReference type="EMBL" id="SPD15033.1"/>
    </source>
</evidence>
<accession>A0A2N9HTJ6</accession>
<feature type="region of interest" description="Disordered" evidence="1">
    <location>
        <begin position="1"/>
        <end position="22"/>
    </location>
</feature>
<reference evidence="2" key="1">
    <citation type="submission" date="2018-02" db="EMBL/GenBank/DDBJ databases">
        <authorList>
            <person name="Cohen D.B."/>
            <person name="Kent A.D."/>
        </authorList>
    </citation>
    <scope>NUCLEOTIDE SEQUENCE</scope>
</reference>